<feature type="transmembrane region" description="Helical" evidence="1">
    <location>
        <begin position="75"/>
        <end position="96"/>
    </location>
</feature>
<gene>
    <name evidence="2" type="ORF">Tc00.1047053505567.10</name>
</gene>
<reference evidence="2 3" key="1">
    <citation type="journal article" date="2005" name="Science">
        <title>The genome sequence of Trypanosoma cruzi, etiologic agent of Chagas disease.</title>
        <authorList>
            <person name="El-Sayed N.M."/>
            <person name="Myler P.J."/>
            <person name="Bartholomeu D.C."/>
            <person name="Nilsson D."/>
            <person name="Aggarwal G."/>
            <person name="Tran A.N."/>
            <person name="Ghedin E."/>
            <person name="Worthey E.A."/>
            <person name="Delcher A.L."/>
            <person name="Blandin G."/>
            <person name="Westenberger S.J."/>
            <person name="Caler E."/>
            <person name="Cerqueira G.C."/>
            <person name="Branche C."/>
            <person name="Haas B."/>
            <person name="Anupama A."/>
            <person name="Arner E."/>
            <person name="Aslund L."/>
            <person name="Attipoe P."/>
            <person name="Bontempi E."/>
            <person name="Bringaud F."/>
            <person name="Burton P."/>
            <person name="Cadag E."/>
            <person name="Campbell D.A."/>
            <person name="Carrington M."/>
            <person name="Crabtree J."/>
            <person name="Darban H."/>
            <person name="da Silveira J.F."/>
            <person name="de Jong P."/>
            <person name="Edwards K."/>
            <person name="Englund P.T."/>
            <person name="Fazelina G."/>
            <person name="Feldblyum T."/>
            <person name="Ferella M."/>
            <person name="Frasch A.C."/>
            <person name="Gull K."/>
            <person name="Horn D."/>
            <person name="Hou L."/>
            <person name="Huang Y."/>
            <person name="Kindlund E."/>
            <person name="Klingbeil M."/>
            <person name="Kluge S."/>
            <person name="Koo H."/>
            <person name="Lacerda D."/>
            <person name="Levin M.J."/>
            <person name="Lorenzi H."/>
            <person name="Louie T."/>
            <person name="Machado C.R."/>
            <person name="McCulloch R."/>
            <person name="McKenna A."/>
            <person name="Mizuno Y."/>
            <person name="Mottram J.C."/>
            <person name="Nelson S."/>
            <person name="Ochaya S."/>
            <person name="Osoegawa K."/>
            <person name="Pai G."/>
            <person name="Parsons M."/>
            <person name="Pentony M."/>
            <person name="Pettersson U."/>
            <person name="Pop M."/>
            <person name="Ramirez J.L."/>
            <person name="Rinta J."/>
            <person name="Robertson L."/>
            <person name="Salzberg S.L."/>
            <person name="Sanchez D.O."/>
            <person name="Seyler A."/>
            <person name="Sharma R."/>
            <person name="Shetty J."/>
            <person name="Simpson A.J."/>
            <person name="Sisk E."/>
            <person name="Tammi M.T."/>
            <person name="Tarleton R."/>
            <person name="Teixeira S."/>
            <person name="Van Aken S."/>
            <person name="Vogt C."/>
            <person name="Ward P.N."/>
            <person name="Wickstead B."/>
            <person name="Wortman J."/>
            <person name="White O."/>
            <person name="Fraser C.M."/>
            <person name="Stuart K.D."/>
            <person name="Andersson B."/>
        </authorList>
    </citation>
    <scope>NUCLEOTIDE SEQUENCE [LARGE SCALE GENOMIC DNA]</scope>
    <source>
        <strain evidence="2 3">CL Brener</strain>
    </source>
</reference>
<keyword evidence="1" id="KW-1133">Transmembrane helix</keyword>
<proteinExistence type="predicted"/>
<dbReference type="AlphaFoldDB" id="Q4CNY9"/>
<comment type="caution">
    <text evidence="2">The sequence shown here is derived from an EMBL/GenBank/DDBJ whole genome shotgun (WGS) entry which is preliminary data.</text>
</comment>
<keyword evidence="1" id="KW-0812">Transmembrane</keyword>
<dbReference type="EMBL" id="AAHK01002779">
    <property type="protein sequence ID" value="EAN81990.1"/>
    <property type="molecule type" value="Genomic_DNA"/>
</dbReference>
<organism evidence="2 3">
    <name type="scientific">Trypanosoma cruzi (strain CL Brener)</name>
    <dbReference type="NCBI Taxonomy" id="353153"/>
    <lineage>
        <taxon>Eukaryota</taxon>
        <taxon>Discoba</taxon>
        <taxon>Euglenozoa</taxon>
        <taxon>Kinetoplastea</taxon>
        <taxon>Metakinetoplastina</taxon>
        <taxon>Trypanosomatida</taxon>
        <taxon>Trypanosomatidae</taxon>
        <taxon>Trypanosoma</taxon>
        <taxon>Schizotrypanum</taxon>
    </lineage>
</organism>
<feature type="transmembrane region" description="Helical" evidence="1">
    <location>
        <begin position="35"/>
        <end position="54"/>
    </location>
</feature>
<evidence type="ECO:0000313" key="2">
    <source>
        <dbReference type="EMBL" id="EAN81990.1"/>
    </source>
</evidence>
<sequence>MIFLILIIFYELPLPRMQCNIMSLGSLFPYFCHAPLLYIFVCASLHLLCSCFHFSASCVCRHTQPHARTRCTLQWIWMLLLWRVLTVAGGCCFLRGHEGEEGRGSVHGESLFLRV</sequence>
<dbReference type="RefSeq" id="XP_803686.1">
    <property type="nucleotide sequence ID" value="XM_798593.1"/>
</dbReference>
<keyword evidence="3" id="KW-1185">Reference proteome</keyword>
<dbReference type="GeneID" id="3533108"/>
<protein>
    <submittedName>
        <fullName evidence="2">Uncharacterized protein</fullName>
    </submittedName>
</protein>
<dbReference type="KEGG" id="tcr:505567.10"/>
<name>Q4CNY9_TRYCC</name>
<evidence type="ECO:0000256" key="1">
    <source>
        <dbReference type="SAM" id="Phobius"/>
    </source>
</evidence>
<keyword evidence="1" id="KW-0472">Membrane</keyword>
<dbReference type="Proteomes" id="UP000002296">
    <property type="component" value="Unassembled WGS sequence"/>
</dbReference>
<dbReference type="InParanoid" id="Q4CNY9"/>
<dbReference type="PaxDb" id="353153-Q4CNY9"/>
<dbReference type="VEuPathDB" id="TriTrypDB:TcCLB.505567.10"/>
<evidence type="ECO:0000313" key="3">
    <source>
        <dbReference type="Proteomes" id="UP000002296"/>
    </source>
</evidence>
<accession>Q4CNY9</accession>